<keyword evidence="3 6" id="KW-0067">ATP-binding</keyword>
<dbReference type="InterPro" id="IPR003593">
    <property type="entry name" value="AAA+_ATPase"/>
</dbReference>
<feature type="domain" description="ABC transporter" evidence="4">
    <location>
        <begin position="5"/>
        <end position="243"/>
    </location>
</feature>
<keyword evidence="7" id="KW-1185">Reference proteome</keyword>
<proteinExistence type="inferred from homology"/>
<name>A0A2I1MBG4_9FIRM</name>
<dbReference type="NCBIfam" id="TIGR01978">
    <property type="entry name" value="sufC"/>
    <property type="match status" value="1"/>
</dbReference>
<dbReference type="EMBL" id="PKGS01000001">
    <property type="protein sequence ID" value="PKZ17462.1"/>
    <property type="molecule type" value="Genomic_DNA"/>
</dbReference>
<evidence type="ECO:0000256" key="3">
    <source>
        <dbReference type="ARBA" id="ARBA00022840"/>
    </source>
</evidence>
<dbReference type="OrthoDB" id="9806149at2"/>
<accession>A0A2I1MBG4</accession>
<evidence type="ECO:0000256" key="1">
    <source>
        <dbReference type="ARBA" id="ARBA00006216"/>
    </source>
</evidence>
<dbReference type="Proteomes" id="UP000234335">
    <property type="component" value="Unassembled WGS sequence"/>
</dbReference>
<comment type="similarity">
    <text evidence="1">Belongs to the ABC transporter superfamily. Ycf16 family.</text>
</comment>
<keyword evidence="2" id="KW-0547">Nucleotide-binding</keyword>
<dbReference type="GO" id="GO:0005524">
    <property type="term" value="F:ATP binding"/>
    <property type="evidence" value="ECO:0007669"/>
    <property type="project" value="UniProtKB-KW"/>
</dbReference>
<gene>
    <name evidence="5" type="primary">sufC</name>
    <name evidence="5" type="ORF">CYJ34_01770</name>
    <name evidence="6" type="ORF">NCTC9810_01480</name>
</gene>
<dbReference type="Gene3D" id="3.40.50.300">
    <property type="entry name" value="P-loop containing nucleotide triphosphate hydrolases"/>
    <property type="match status" value="1"/>
</dbReference>
<reference evidence="6 8" key="2">
    <citation type="submission" date="2018-06" db="EMBL/GenBank/DDBJ databases">
        <authorList>
            <consortium name="Pathogen Informatics"/>
            <person name="Doyle S."/>
        </authorList>
    </citation>
    <scope>NUCLEOTIDE SEQUENCE [LARGE SCALE GENOMIC DNA]</scope>
    <source>
        <strain evidence="6 8">NCTC9810</strain>
    </source>
</reference>
<evidence type="ECO:0000259" key="4">
    <source>
        <dbReference type="PROSITE" id="PS50893"/>
    </source>
</evidence>
<dbReference type="PANTHER" id="PTHR43204">
    <property type="entry name" value="ABC TRANSPORTER I FAMILY MEMBER 6, CHLOROPLASTIC"/>
    <property type="match status" value="1"/>
</dbReference>
<dbReference type="GO" id="GO:0016887">
    <property type="term" value="F:ATP hydrolysis activity"/>
    <property type="evidence" value="ECO:0007669"/>
    <property type="project" value="InterPro"/>
</dbReference>
<dbReference type="EMBL" id="UFTA01000002">
    <property type="protein sequence ID" value="SUU93130.1"/>
    <property type="molecule type" value="Genomic_DNA"/>
</dbReference>
<dbReference type="Pfam" id="PF00005">
    <property type="entry name" value="ABC_tran"/>
    <property type="match status" value="1"/>
</dbReference>
<protein>
    <submittedName>
        <fullName evidence="5">Fe-S cluster assembly ATPase SufC</fullName>
    </submittedName>
    <submittedName>
        <fullName evidence="6">Probable ABC transporter ATP-binding protein M6_Spy0273</fullName>
    </submittedName>
</protein>
<dbReference type="InterPro" id="IPR027417">
    <property type="entry name" value="P-loop_NTPase"/>
</dbReference>
<evidence type="ECO:0000256" key="2">
    <source>
        <dbReference type="ARBA" id="ARBA00022741"/>
    </source>
</evidence>
<sequence>MSELLKIENLHVSVEDTEILKGIDLTVNKGEVHVVMGSNGSGKSTLMNTIMANPVYEVTEGKIYFEGEDITEESVDKRARRGIFMSFQHPDEIPGVKLNDFLRISEEQITGEKPQMLKFSKQLATEMENLNLSEDYASRYVNVGFSGGERKKSEILQLKMLNPKLAMLDETDSGLDVDAVRIVSKGIKDYLSEDNAVIIITHHRELLENIKADYVHVIKDGKIAHEGDDSLMDEIEKRGYEWV</sequence>
<dbReference type="Proteomes" id="UP000255124">
    <property type="component" value="Unassembled WGS sequence"/>
</dbReference>
<dbReference type="InterPro" id="IPR003439">
    <property type="entry name" value="ABC_transporter-like_ATP-bd"/>
</dbReference>
<reference evidence="5 7" key="1">
    <citation type="submission" date="2017-12" db="EMBL/GenBank/DDBJ databases">
        <title>Phylogenetic diversity of female urinary microbiome.</title>
        <authorList>
            <person name="Thomas-White K."/>
            <person name="Wolfe A.J."/>
        </authorList>
    </citation>
    <scope>NUCLEOTIDE SEQUENCE [LARGE SCALE GENOMIC DNA]</scope>
    <source>
        <strain evidence="5 7">UMB0119</strain>
    </source>
</reference>
<organism evidence="5 7">
    <name type="scientific">Anaerococcus octavius</name>
    <dbReference type="NCBI Taxonomy" id="54007"/>
    <lineage>
        <taxon>Bacteria</taxon>
        <taxon>Bacillati</taxon>
        <taxon>Bacillota</taxon>
        <taxon>Tissierellia</taxon>
        <taxon>Tissierellales</taxon>
        <taxon>Peptoniphilaceae</taxon>
        <taxon>Anaerococcus</taxon>
    </lineage>
</organism>
<dbReference type="SUPFAM" id="SSF52540">
    <property type="entry name" value="P-loop containing nucleoside triphosphate hydrolases"/>
    <property type="match status" value="1"/>
</dbReference>
<dbReference type="PROSITE" id="PS50893">
    <property type="entry name" value="ABC_TRANSPORTER_2"/>
    <property type="match status" value="1"/>
</dbReference>
<evidence type="ECO:0000313" key="8">
    <source>
        <dbReference type="Proteomes" id="UP000255124"/>
    </source>
</evidence>
<dbReference type="SMART" id="SM00382">
    <property type="entry name" value="AAA"/>
    <property type="match status" value="1"/>
</dbReference>
<dbReference type="InterPro" id="IPR010230">
    <property type="entry name" value="FeS-cluster_ATPase_SufC"/>
</dbReference>
<dbReference type="RefSeq" id="WP_101539622.1">
    <property type="nucleotide sequence ID" value="NZ_CALTZC010000017.1"/>
</dbReference>
<dbReference type="PANTHER" id="PTHR43204:SF1">
    <property type="entry name" value="ABC TRANSPORTER I FAMILY MEMBER 6, CHLOROPLASTIC"/>
    <property type="match status" value="1"/>
</dbReference>
<dbReference type="AlphaFoldDB" id="A0A2I1MBG4"/>
<dbReference type="CDD" id="cd03217">
    <property type="entry name" value="ABC_FeS_Assembly"/>
    <property type="match status" value="1"/>
</dbReference>
<evidence type="ECO:0000313" key="5">
    <source>
        <dbReference type="EMBL" id="PKZ17462.1"/>
    </source>
</evidence>
<evidence type="ECO:0000313" key="6">
    <source>
        <dbReference type="EMBL" id="SUU93130.1"/>
    </source>
</evidence>
<evidence type="ECO:0000313" key="7">
    <source>
        <dbReference type="Proteomes" id="UP000234335"/>
    </source>
</evidence>